<dbReference type="GO" id="GO:0004222">
    <property type="term" value="F:metalloendopeptidase activity"/>
    <property type="evidence" value="ECO:0007669"/>
    <property type="project" value="TreeGrafter"/>
</dbReference>
<dbReference type="Gene3D" id="2.70.70.10">
    <property type="entry name" value="Glucose Permease (Domain IIA)"/>
    <property type="match status" value="1"/>
</dbReference>
<dbReference type="SUPFAM" id="SSF54106">
    <property type="entry name" value="LysM domain"/>
    <property type="match status" value="1"/>
</dbReference>
<organism evidence="4 5">
    <name type="scientific">Candidatus Desulfolinea nitratireducens</name>
    <dbReference type="NCBI Taxonomy" id="2841698"/>
    <lineage>
        <taxon>Bacteria</taxon>
        <taxon>Bacillati</taxon>
        <taxon>Chloroflexota</taxon>
        <taxon>Anaerolineae</taxon>
        <taxon>Anaerolineales</taxon>
        <taxon>Anaerolineales incertae sedis</taxon>
        <taxon>Candidatus Desulfolinea</taxon>
    </lineage>
</organism>
<feature type="compositionally biased region" description="Polar residues" evidence="1">
    <location>
        <begin position="1"/>
        <end position="15"/>
    </location>
</feature>
<evidence type="ECO:0000256" key="2">
    <source>
        <dbReference type="SAM" id="Phobius"/>
    </source>
</evidence>
<dbReference type="Proteomes" id="UP000614469">
    <property type="component" value="Unassembled WGS sequence"/>
</dbReference>
<feature type="domain" description="LysM" evidence="3">
    <location>
        <begin position="142"/>
        <end position="189"/>
    </location>
</feature>
<dbReference type="PANTHER" id="PTHR21666:SF270">
    <property type="entry name" value="MUREIN HYDROLASE ACTIVATOR ENVC"/>
    <property type="match status" value="1"/>
</dbReference>
<dbReference type="PANTHER" id="PTHR21666">
    <property type="entry name" value="PEPTIDASE-RELATED"/>
    <property type="match status" value="1"/>
</dbReference>
<sequence>MENKLNHNNPKTSPGDSPEGKSGQGAENGERRGAERKPNLLNRWMEYLFQLGLGESALRVATNILFLVAVVGIILFMQGFYKDLPESISEQGVLDSDPTPLVAVELASEPLTANITNINTGGIPRTAIIHTTIPSRPRLEVTTYDVQLGDTVFGISEKFGLTPQTILWGNYNTLLDDSHNLKAGQELNILPVNGTYYEWQDGDGLNGVADFFGVAPDDIVSYPGNHLNSETIGDYARPNIAPGTLLIVPGGERLFISWSAPIGVTRENPASSYILGDGACEPISGGAIGFGTFVWPAASHFLSGYDWSPQTNHRGIDIAGHEGAGIFAVDAGVVVYSGWNNYGYGNVVILDHGTGFQSMYAHMSAIYVGCGQSIGQGEAIGAFGSTGRSSGAHLHFELMTSVYGKVNPWDFLPPS</sequence>
<keyword evidence="2" id="KW-0812">Transmembrane</keyword>
<dbReference type="SUPFAM" id="SSF51261">
    <property type="entry name" value="Duplicated hybrid motif"/>
    <property type="match status" value="1"/>
</dbReference>
<keyword evidence="2" id="KW-1133">Transmembrane helix</keyword>
<dbReference type="Gene3D" id="3.10.350.10">
    <property type="entry name" value="LysM domain"/>
    <property type="match status" value="1"/>
</dbReference>
<dbReference type="SMART" id="SM00257">
    <property type="entry name" value="LysM"/>
    <property type="match status" value="1"/>
</dbReference>
<feature type="transmembrane region" description="Helical" evidence="2">
    <location>
        <begin position="60"/>
        <end position="81"/>
    </location>
</feature>
<accession>A0A8J6TIW4</accession>
<evidence type="ECO:0000313" key="4">
    <source>
        <dbReference type="EMBL" id="MBC8336210.1"/>
    </source>
</evidence>
<reference evidence="4 5" key="1">
    <citation type="submission" date="2020-08" db="EMBL/GenBank/DDBJ databases">
        <title>Bridging the membrane lipid divide: bacteria of the FCB group superphylum have the potential to synthesize archaeal ether lipids.</title>
        <authorList>
            <person name="Villanueva L."/>
            <person name="Von Meijenfeldt F.A.B."/>
            <person name="Westbye A.B."/>
            <person name="Yadav S."/>
            <person name="Hopmans E.C."/>
            <person name="Dutilh B.E."/>
            <person name="Sinninghe Damste J.S."/>
        </authorList>
    </citation>
    <scope>NUCLEOTIDE SEQUENCE [LARGE SCALE GENOMIC DNA]</scope>
    <source>
        <strain evidence="4">NIOZ-UU36</strain>
    </source>
</reference>
<dbReference type="InterPro" id="IPR016047">
    <property type="entry name" value="M23ase_b-sheet_dom"/>
</dbReference>
<feature type="region of interest" description="Disordered" evidence="1">
    <location>
        <begin position="1"/>
        <end position="35"/>
    </location>
</feature>
<keyword evidence="2" id="KW-0472">Membrane</keyword>
<gene>
    <name evidence="4" type="ORF">H8E29_13165</name>
</gene>
<proteinExistence type="predicted"/>
<evidence type="ECO:0000256" key="1">
    <source>
        <dbReference type="SAM" id="MobiDB-lite"/>
    </source>
</evidence>
<dbReference type="EMBL" id="JACNJN010000147">
    <property type="protein sequence ID" value="MBC8336210.1"/>
    <property type="molecule type" value="Genomic_DNA"/>
</dbReference>
<evidence type="ECO:0000313" key="5">
    <source>
        <dbReference type="Proteomes" id="UP000614469"/>
    </source>
</evidence>
<comment type="caution">
    <text evidence="4">The sequence shown here is derived from an EMBL/GenBank/DDBJ whole genome shotgun (WGS) entry which is preliminary data.</text>
</comment>
<dbReference type="Pfam" id="PF01476">
    <property type="entry name" value="LysM"/>
    <property type="match status" value="1"/>
</dbReference>
<dbReference type="InterPro" id="IPR011055">
    <property type="entry name" value="Dup_hybrid_motif"/>
</dbReference>
<dbReference type="PROSITE" id="PS51782">
    <property type="entry name" value="LYSM"/>
    <property type="match status" value="1"/>
</dbReference>
<dbReference type="Pfam" id="PF01551">
    <property type="entry name" value="Peptidase_M23"/>
    <property type="match status" value="1"/>
</dbReference>
<evidence type="ECO:0000259" key="3">
    <source>
        <dbReference type="PROSITE" id="PS51782"/>
    </source>
</evidence>
<dbReference type="InterPro" id="IPR036779">
    <property type="entry name" value="LysM_dom_sf"/>
</dbReference>
<dbReference type="CDD" id="cd12797">
    <property type="entry name" value="M23_peptidase"/>
    <property type="match status" value="1"/>
</dbReference>
<dbReference type="AlphaFoldDB" id="A0A8J6TIW4"/>
<dbReference type="InterPro" id="IPR018392">
    <property type="entry name" value="LysM"/>
</dbReference>
<name>A0A8J6TIW4_9CHLR</name>
<protein>
    <submittedName>
        <fullName evidence="4">Peptidoglycan DD-metalloendopeptidase family protein</fullName>
    </submittedName>
</protein>
<dbReference type="InterPro" id="IPR050570">
    <property type="entry name" value="Cell_wall_metabolism_enzyme"/>
</dbReference>